<dbReference type="SUPFAM" id="SSF48403">
    <property type="entry name" value="Ankyrin repeat"/>
    <property type="match status" value="1"/>
</dbReference>
<evidence type="ECO:0000313" key="1">
    <source>
        <dbReference type="EMBL" id="EMY14664.1"/>
    </source>
</evidence>
<gene>
    <name evidence="1" type="ORF">LEP1GSC043_2538</name>
</gene>
<name>N1U9N5_9LEPT</name>
<dbReference type="PANTHER" id="PTHR46224">
    <property type="entry name" value="ANKYRIN REPEAT FAMILY PROTEIN"/>
    <property type="match status" value="1"/>
</dbReference>
<sequence length="311" mass="35182">MKKRFGFLKKWILLIVLCSIGFSTFLFSKEISKDKNQLLFDAVASENLTEIKGLLDLGADPNSILSPCKLYDNLGRSVFGVDYRSTCSLWDLVFQRNLHKTLALLIERGLKEPDRSWAILNVSVSWNRVEITEILLQNGFKDDNGYSLELAASNCNLPILKLLLKSGLDPNASKPEADMTGSSLGGAVRKDCSSAAVELIQAGADVNKLLARSSRILPIEWAIERGARDVYFVLKKAKAEFNPEAGLEIAKKEYKEIEEQIKLWEDPYEGPEKDRNTYNSIKERELKHLNPRLVKYSDIIKDLELTLEDRK</sequence>
<dbReference type="InterPro" id="IPR051616">
    <property type="entry name" value="Cul2-RING_E3_ligase_SR"/>
</dbReference>
<dbReference type="EMBL" id="AHMI02000145">
    <property type="protein sequence ID" value="EMY14664.1"/>
    <property type="molecule type" value="Genomic_DNA"/>
</dbReference>
<organism evidence="1 2">
    <name type="scientific">Leptospira weilii str. Ecochallenge</name>
    <dbReference type="NCBI Taxonomy" id="1049986"/>
    <lineage>
        <taxon>Bacteria</taxon>
        <taxon>Pseudomonadati</taxon>
        <taxon>Spirochaetota</taxon>
        <taxon>Spirochaetia</taxon>
        <taxon>Leptospirales</taxon>
        <taxon>Leptospiraceae</taxon>
        <taxon>Leptospira</taxon>
    </lineage>
</organism>
<dbReference type="Gene3D" id="1.25.40.20">
    <property type="entry name" value="Ankyrin repeat-containing domain"/>
    <property type="match status" value="1"/>
</dbReference>
<dbReference type="AlphaFoldDB" id="N1U9N5"/>
<dbReference type="InterPro" id="IPR036770">
    <property type="entry name" value="Ankyrin_rpt-contain_sf"/>
</dbReference>
<accession>N1U9N5</accession>
<dbReference type="Proteomes" id="UP000012249">
    <property type="component" value="Unassembled WGS sequence"/>
</dbReference>
<reference evidence="1 2" key="1">
    <citation type="submission" date="2013-02" db="EMBL/GenBank/DDBJ databases">
        <authorList>
            <person name="Harkins D.M."/>
            <person name="Durkin A.S."/>
            <person name="Brinkac L.M."/>
            <person name="Haft D.H."/>
            <person name="Selengut J.D."/>
            <person name="Sanka R."/>
            <person name="DePew J."/>
            <person name="Purushe J."/>
            <person name="Haake D.A."/>
            <person name="Matsunaga J."/>
            <person name="Vinetz J.M."/>
            <person name="Sutton G.G."/>
            <person name="Nierman W.C."/>
            <person name="Fouts D.E."/>
        </authorList>
    </citation>
    <scope>NUCLEOTIDE SEQUENCE [LARGE SCALE GENOMIC DNA]</scope>
    <source>
        <strain evidence="1 2">Ecochallenge</strain>
    </source>
</reference>
<dbReference type="InterPro" id="IPR002110">
    <property type="entry name" value="Ankyrin_rpt"/>
</dbReference>
<dbReference type="Pfam" id="PF12796">
    <property type="entry name" value="Ank_2"/>
    <property type="match status" value="1"/>
</dbReference>
<dbReference type="PANTHER" id="PTHR46224:SF64">
    <property type="entry name" value="IQ MOTIF AND ANKYRIN REPEAT DOMAIN-CONTAINING PROTEIN 1"/>
    <property type="match status" value="1"/>
</dbReference>
<protein>
    <submittedName>
        <fullName evidence="1">Ankyrin repeat protein</fullName>
    </submittedName>
</protein>
<proteinExistence type="predicted"/>
<comment type="caution">
    <text evidence="1">The sequence shown here is derived from an EMBL/GenBank/DDBJ whole genome shotgun (WGS) entry which is preliminary data.</text>
</comment>
<evidence type="ECO:0000313" key="2">
    <source>
        <dbReference type="Proteomes" id="UP000012249"/>
    </source>
</evidence>